<dbReference type="InterPro" id="IPR006677">
    <property type="entry name" value="tRNA_intron_Endonuc_cat-like"/>
</dbReference>
<dbReference type="Gene3D" id="3.40.1350.10">
    <property type="match status" value="1"/>
</dbReference>
<dbReference type="PANTHER" id="PTHR13070:SF0">
    <property type="entry name" value="TRNA-SPLICING ENDONUCLEASE SUBUNIT SEN34"/>
    <property type="match status" value="1"/>
</dbReference>
<organism evidence="7 8">
    <name type="scientific">Bodo saltans</name>
    <name type="common">Flagellated protozoan</name>
    <dbReference type="NCBI Taxonomy" id="75058"/>
    <lineage>
        <taxon>Eukaryota</taxon>
        <taxon>Discoba</taxon>
        <taxon>Euglenozoa</taxon>
        <taxon>Kinetoplastea</taxon>
        <taxon>Metakinetoplastina</taxon>
        <taxon>Eubodonida</taxon>
        <taxon>Bodonidae</taxon>
        <taxon>Bodo</taxon>
    </lineage>
</organism>
<dbReference type="EMBL" id="CYKH01001783">
    <property type="protein sequence ID" value="CUG89990.1"/>
    <property type="molecule type" value="Genomic_DNA"/>
</dbReference>
<dbReference type="InterPro" id="IPR011856">
    <property type="entry name" value="tRNA_endonuc-like_dom_sf"/>
</dbReference>
<proteinExistence type="inferred from homology"/>
<dbReference type="EC" id="4.6.1.16" evidence="2"/>
<accession>A0A0S4JEH5</accession>
<comment type="similarity">
    <text evidence="1">Belongs to the tRNA-intron endonuclease family.</text>
</comment>
<dbReference type="CDD" id="cd22363">
    <property type="entry name" value="tRNA-intron_lyase_C"/>
    <property type="match status" value="1"/>
</dbReference>
<evidence type="ECO:0000256" key="5">
    <source>
        <dbReference type="ARBA" id="ARBA00034031"/>
    </source>
</evidence>
<dbReference type="Proteomes" id="UP000051952">
    <property type="component" value="Unassembled WGS sequence"/>
</dbReference>
<dbReference type="GO" id="GO:0003676">
    <property type="term" value="F:nucleic acid binding"/>
    <property type="evidence" value="ECO:0007669"/>
    <property type="project" value="InterPro"/>
</dbReference>
<keyword evidence="7" id="KW-0378">Hydrolase</keyword>
<dbReference type="SUPFAM" id="SSF53032">
    <property type="entry name" value="tRNA-intron endonuclease catalytic domain-like"/>
    <property type="match status" value="1"/>
</dbReference>
<keyword evidence="8" id="KW-1185">Reference proteome</keyword>
<dbReference type="Pfam" id="PF01974">
    <property type="entry name" value="tRNA_int_endo"/>
    <property type="match status" value="1"/>
</dbReference>
<keyword evidence="4" id="KW-0456">Lyase</keyword>
<evidence type="ECO:0000313" key="8">
    <source>
        <dbReference type="Proteomes" id="UP000051952"/>
    </source>
</evidence>
<keyword evidence="7" id="KW-0255">Endonuclease</keyword>
<name>A0A0S4JEH5_BODSA</name>
<gene>
    <name evidence="7" type="ORF">BSAL_24450</name>
</gene>
<dbReference type="GO" id="GO:0000213">
    <property type="term" value="F:tRNA-intron lyase activity"/>
    <property type="evidence" value="ECO:0007669"/>
    <property type="project" value="UniProtKB-EC"/>
</dbReference>
<protein>
    <recommendedName>
        <fullName evidence="2">tRNA-intron lyase</fullName>
        <ecNumber evidence="2">4.6.1.16</ecNumber>
    </recommendedName>
</protein>
<evidence type="ECO:0000256" key="2">
    <source>
        <dbReference type="ARBA" id="ARBA00012573"/>
    </source>
</evidence>
<dbReference type="InterPro" id="IPR036167">
    <property type="entry name" value="tRNA_intron_Endo_cat-like_sf"/>
</dbReference>
<evidence type="ECO:0000313" key="7">
    <source>
        <dbReference type="EMBL" id="CUG89990.1"/>
    </source>
</evidence>
<dbReference type="AlphaFoldDB" id="A0A0S4JEH5"/>
<dbReference type="VEuPathDB" id="TriTrypDB:BSAL_24450"/>
<evidence type="ECO:0000256" key="1">
    <source>
        <dbReference type="ARBA" id="ARBA00008078"/>
    </source>
</evidence>
<keyword evidence="7" id="KW-0540">Nuclease</keyword>
<evidence type="ECO:0000256" key="3">
    <source>
        <dbReference type="ARBA" id="ARBA00022694"/>
    </source>
</evidence>
<dbReference type="GO" id="GO:0000379">
    <property type="term" value="P:tRNA-type intron splice site recognition and cleavage"/>
    <property type="evidence" value="ECO:0007669"/>
    <property type="project" value="TreeGrafter"/>
</dbReference>
<dbReference type="PANTHER" id="PTHR13070">
    <property type="entry name" value="TRNA-SPLICING ENDONUCLEASE SUBUNIT SEN34-RELATED"/>
    <property type="match status" value="1"/>
</dbReference>
<evidence type="ECO:0000259" key="6">
    <source>
        <dbReference type="Pfam" id="PF01974"/>
    </source>
</evidence>
<feature type="domain" description="tRNA intron endonuclease catalytic" evidence="6">
    <location>
        <begin position="91"/>
        <end position="166"/>
    </location>
</feature>
<keyword evidence="3" id="KW-0819">tRNA processing</keyword>
<evidence type="ECO:0000256" key="4">
    <source>
        <dbReference type="ARBA" id="ARBA00023239"/>
    </source>
</evidence>
<comment type="catalytic activity">
    <reaction evidence="5">
        <text>pretRNA = a 3'-half-tRNA molecule with a 5'-OH end + a 5'-half-tRNA molecule with a 2',3'-cyclic phosphate end + an intron with a 2',3'-cyclic phosphate and a 5'-hydroxyl terminus.</text>
        <dbReference type="EC" id="4.6.1.16"/>
    </reaction>
</comment>
<sequence length="173" mass="19545">MSVIFSGCVGGLFVVDEIGDPSRILRSFPQFEKTPSHQNSLEQSTSGTRHILGVDEASYLRSCMLTSWVHGDRMDELIRNRREQSREVDLLCGAYAHLTRSGYWLNHGGAFGVHYLVYTSPPRDGHSMYLCIVTDTEMSQSDVTVLLRLSRSVRKRAMLLVAEADDTFRVEML</sequence>
<reference evidence="8" key="1">
    <citation type="submission" date="2015-09" db="EMBL/GenBank/DDBJ databases">
        <authorList>
            <consortium name="Pathogen Informatics"/>
        </authorList>
    </citation>
    <scope>NUCLEOTIDE SEQUENCE [LARGE SCALE GENOMIC DNA]</scope>
    <source>
        <strain evidence="8">Lake Konstanz</strain>
    </source>
</reference>
<dbReference type="GO" id="GO:0005634">
    <property type="term" value="C:nucleus"/>
    <property type="evidence" value="ECO:0007669"/>
    <property type="project" value="UniProtKB-ARBA"/>
</dbReference>